<keyword evidence="4" id="KW-1185">Reference proteome</keyword>
<evidence type="ECO:0008006" key="5">
    <source>
        <dbReference type="Google" id="ProtNLM"/>
    </source>
</evidence>
<feature type="transmembrane region" description="Helical" evidence="2">
    <location>
        <begin position="173"/>
        <end position="197"/>
    </location>
</feature>
<feature type="compositionally biased region" description="Basic and acidic residues" evidence="1">
    <location>
        <begin position="237"/>
        <end position="249"/>
    </location>
</feature>
<dbReference type="EMBL" id="JAVDXZ010000001">
    <property type="protein sequence ID" value="MDR7329485.1"/>
    <property type="molecule type" value="Genomic_DNA"/>
</dbReference>
<evidence type="ECO:0000313" key="3">
    <source>
        <dbReference type="EMBL" id="MDR7329485.1"/>
    </source>
</evidence>
<feature type="region of interest" description="Disordered" evidence="1">
    <location>
        <begin position="223"/>
        <end position="249"/>
    </location>
</feature>
<dbReference type="PIRSF" id="PIRSF010219">
    <property type="entry name" value="UCP010219"/>
    <property type="match status" value="1"/>
</dbReference>
<evidence type="ECO:0000256" key="1">
    <source>
        <dbReference type="SAM" id="MobiDB-lite"/>
    </source>
</evidence>
<feature type="transmembrane region" description="Helical" evidence="2">
    <location>
        <begin position="94"/>
        <end position="124"/>
    </location>
</feature>
<proteinExistence type="predicted"/>
<gene>
    <name evidence="3" type="ORF">J2S39_001161</name>
</gene>
<feature type="transmembrane region" description="Helical" evidence="2">
    <location>
        <begin position="40"/>
        <end position="59"/>
    </location>
</feature>
<comment type="caution">
    <text evidence="3">The sequence shown here is derived from an EMBL/GenBank/DDBJ whole genome shotgun (WGS) entry which is preliminary data.</text>
</comment>
<dbReference type="RefSeq" id="WP_290194276.1">
    <property type="nucleotide sequence ID" value="NZ_CP047654.1"/>
</dbReference>
<organism evidence="3 4">
    <name type="scientific">Corynebacterium guangdongense</name>
    <dbReference type="NCBI Taxonomy" id="1783348"/>
    <lineage>
        <taxon>Bacteria</taxon>
        <taxon>Bacillati</taxon>
        <taxon>Actinomycetota</taxon>
        <taxon>Actinomycetes</taxon>
        <taxon>Mycobacteriales</taxon>
        <taxon>Corynebacteriaceae</taxon>
        <taxon>Corynebacterium</taxon>
    </lineage>
</organism>
<keyword evidence="2" id="KW-0812">Transmembrane</keyword>
<keyword evidence="2" id="KW-1133">Transmembrane helix</keyword>
<feature type="transmembrane region" description="Helical" evidence="2">
    <location>
        <begin position="144"/>
        <end position="161"/>
    </location>
</feature>
<evidence type="ECO:0000256" key="2">
    <source>
        <dbReference type="SAM" id="Phobius"/>
    </source>
</evidence>
<feature type="transmembrane region" description="Helical" evidence="2">
    <location>
        <begin position="71"/>
        <end position="88"/>
    </location>
</feature>
<dbReference type="Proteomes" id="UP001180840">
    <property type="component" value="Unassembled WGS sequence"/>
</dbReference>
<protein>
    <recommendedName>
        <fullName evidence="5">DUF3159 domain-containing protein</fullName>
    </recommendedName>
</protein>
<dbReference type="Pfam" id="PF11361">
    <property type="entry name" value="DUF3159"/>
    <property type="match status" value="1"/>
</dbReference>
<name>A0ABU1ZXA5_9CORY</name>
<evidence type="ECO:0000313" key="4">
    <source>
        <dbReference type="Proteomes" id="UP001180840"/>
    </source>
</evidence>
<reference evidence="3" key="1">
    <citation type="submission" date="2023-07" db="EMBL/GenBank/DDBJ databases">
        <title>Sequencing the genomes of 1000 actinobacteria strains.</title>
        <authorList>
            <person name="Klenk H.-P."/>
        </authorList>
    </citation>
    <scope>NUCLEOTIDE SEQUENCE</scope>
    <source>
        <strain evidence="3">DSM 107476</strain>
    </source>
</reference>
<accession>A0ABU1ZXA5</accession>
<keyword evidence="2" id="KW-0472">Membrane</keyword>
<sequence length="249" mass="26840">MTSTSESTGTEPTLLEQMGGVTGLIASTLPVLVLVPVNNYLGLGWALGAALGVAFLIFLWRAFRRESLQPAVNALVGVLFGAAIAWFVGDAKGYFLYGIWASLVLAVVAIGSVLVRWPIVGVIWKGLNGEDMVWRRVVKARRSFAWATLGWATVFISRFLVQNAFYNSDATNALAVARILMGWPLTGVVLLLTVWMVRRANAAVEEAETAGLVPTTLVVGDDADHPAAAQTEAESEAETKETPHERHHP</sequence>
<dbReference type="InterPro" id="IPR016566">
    <property type="entry name" value="UCP010219"/>
</dbReference>